<accession>A0ABP9I8P7</accession>
<comment type="caution">
    <text evidence="2">The sequence shown here is derived from an EMBL/GenBank/DDBJ whole genome shotgun (WGS) entry which is preliminary data.</text>
</comment>
<organism evidence="2 3">
    <name type="scientific">Yinghuangia aomiensis</name>
    <dbReference type="NCBI Taxonomy" id="676205"/>
    <lineage>
        <taxon>Bacteria</taxon>
        <taxon>Bacillati</taxon>
        <taxon>Actinomycetota</taxon>
        <taxon>Actinomycetes</taxon>
        <taxon>Kitasatosporales</taxon>
        <taxon>Streptomycetaceae</taxon>
        <taxon>Yinghuangia</taxon>
    </lineage>
</organism>
<dbReference type="RefSeq" id="WP_345680079.1">
    <property type="nucleotide sequence ID" value="NZ_BAABHS010000040.1"/>
</dbReference>
<dbReference type="SUPFAM" id="SSF81296">
    <property type="entry name" value="E set domains"/>
    <property type="match status" value="1"/>
</dbReference>
<dbReference type="EMBL" id="BAABHS010000040">
    <property type="protein sequence ID" value="GAA4990523.1"/>
    <property type="molecule type" value="Genomic_DNA"/>
</dbReference>
<dbReference type="Proteomes" id="UP001500466">
    <property type="component" value="Unassembled WGS sequence"/>
</dbReference>
<gene>
    <name evidence="2" type="ORF">GCM10023205_72500</name>
</gene>
<feature type="domain" description="Glycoside hydrolase family 13 N-terminal" evidence="1">
    <location>
        <begin position="26"/>
        <end position="76"/>
    </location>
</feature>
<dbReference type="Pfam" id="PF02922">
    <property type="entry name" value="CBM_48"/>
    <property type="match status" value="1"/>
</dbReference>
<name>A0ABP9I8P7_9ACTN</name>
<dbReference type="CDD" id="cd07184">
    <property type="entry name" value="E_set_Isoamylase_like_N"/>
    <property type="match status" value="1"/>
</dbReference>
<proteinExistence type="predicted"/>
<dbReference type="InterPro" id="IPR014756">
    <property type="entry name" value="Ig_E-set"/>
</dbReference>
<sequence>MGDDVIKRAKADGAVRITFCLPADEPAGAVSVVGDFNAWEPGRHPLVRRSNGTRSVAVTLPRGETVRFRYLAENGVWFDDESVERDGDNGVVTV</sequence>
<reference evidence="3" key="1">
    <citation type="journal article" date="2019" name="Int. J. Syst. Evol. Microbiol.">
        <title>The Global Catalogue of Microorganisms (GCM) 10K type strain sequencing project: providing services to taxonomists for standard genome sequencing and annotation.</title>
        <authorList>
            <consortium name="The Broad Institute Genomics Platform"/>
            <consortium name="The Broad Institute Genome Sequencing Center for Infectious Disease"/>
            <person name="Wu L."/>
            <person name="Ma J."/>
        </authorList>
    </citation>
    <scope>NUCLEOTIDE SEQUENCE [LARGE SCALE GENOMIC DNA]</scope>
    <source>
        <strain evidence="3">JCM 17986</strain>
    </source>
</reference>
<keyword evidence="3" id="KW-1185">Reference proteome</keyword>
<dbReference type="InterPro" id="IPR004193">
    <property type="entry name" value="Glyco_hydro_13_N"/>
</dbReference>
<evidence type="ECO:0000313" key="3">
    <source>
        <dbReference type="Proteomes" id="UP001500466"/>
    </source>
</evidence>
<dbReference type="InterPro" id="IPR013783">
    <property type="entry name" value="Ig-like_fold"/>
</dbReference>
<evidence type="ECO:0000259" key="1">
    <source>
        <dbReference type="Pfam" id="PF02922"/>
    </source>
</evidence>
<evidence type="ECO:0000313" key="2">
    <source>
        <dbReference type="EMBL" id="GAA4990523.1"/>
    </source>
</evidence>
<dbReference type="Gene3D" id="2.60.40.10">
    <property type="entry name" value="Immunoglobulins"/>
    <property type="match status" value="1"/>
</dbReference>
<protein>
    <recommendedName>
        <fullName evidence="1">Glycoside hydrolase family 13 N-terminal domain-containing protein</fullName>
    </recommendedName>
</protein>